<feature type="domain" description="Apoptosis-antagonizing transcription factor C-terminal" evidence="16">
    <location>
        <begin position="372"/>
        <end position="453"/>
    </location>
</feature>
<dbReference type="InterPro" id="IPR025160">
    <property type="entry name" value="AATF"/>
</dbReference>
<evidence type="ECO:0000256" key="15">
    <source>
        <dbReference type="SAM" id="MobiDB-lite"/>
    </source>
</evidence>
<dbReference type="OrthoDB" id="2789670at2759"/>
<accession>M2QPR2</accession>
<dbReference type="GO" id="GO:0005634">
    <property type="term" value="C:nucleus"/>
    <property type="evidence" value="ECO:0007669"/>
    <property type="project" value="InterPro"/>
</dbReference>
<feature type="compositionally biased region" description="Low complexity" evidence="15">
    <location>
        <begin position="120"/>
        <end position="132"/>
    </location>
</feature>
<evidence type="ECO:0000256" key="7">
    <source>
        <dbReference type="ARBA" id="ARBA00022692"/>
    </source>
</evidence>
<evidence type="ECO:0000256" key="1">
    <source>
        <dbReference type="ARBA" id="ARBA00001971"/>
    </source>
</evidence>
<dbReference type="InterPro" id="IPR002401">
    <property type="entry name" value="Cyt_P450_E_grp-I"/>
</dbReference>
<dbReference type="HOGENOM" id="CLU_300896_0_0_1"/>
<evidence type="ECO:0000259" key="17">
    <source>
        <dbReference type="Pfam" id="PF13339"/>
    </source>
</evidence>
<dbReference type="Pfam" id="PF13339">
    <property type="entry name" value="AATF-Che1"/>
    <property type="match status" value="1"/>
</dbReference>
<feature type="region of interest" description="Disordered" evidence="15">
    <location>
        <begin position="39"/>
        <end position="140"/>
    </location>
</feature>
<reference evidence="18 19" key="1">
    <citation type="journal article" date="2012" name="Proc. Natl. Acad. Sci. U.S.A.">
        <title>Comparative genomics of Ceriporiopsis subvermispora and Phanerochaete chrysosporium provide insight into selective ligninolysis.</title>
        <authorList>
            <person name="Fernandez-Fueyo E."/>
            <person name="Ruiz-Duenas F.J."/>
            <person name="Ferreira P."/>
            <person name="Floudas D."/>
            <person name="Hibbett D.S."/>
            <person name="Canessa P."/>
            <person name="Larrondo L.F."/>
            <person name="James T.Y."/>
            <person name="Seelenfreund D."/>
            <person name="Lobos S."/>
            <person name="Polanco R."/>
            <person name="Tello M."/>
            <person name="Honda Y."/>
            <person name="Watanabe T."/>
            <person name="Watanabe T."/>
            <person name="Ryu J.S."/>
            <person name="Kubicek C.P."/>
            <person name="Schmoll M."/>
            <person name="Gaskell J."/>
            <person name="Hammel K.E."/>
            <person name="St John F.J."/>
            <person name="Vanden Wymelenberg A."/>
            <person name="Sabat G."/>
            <person name="Splinter BonDurant S."/>
            <person name="Syed K."/>
            <person name="Yadav J.S."/>
            <person name="Doddapaneni H."/>
            <person name="Subramanian V."/>
            <person name="Lavin J.L."/>
            <person name="Oguiza J.A."/>
            <person name="Perez G."/>
            <person name="Pisabarro A.G."/>
            <person name="Ramirez L."/>
            <person name="Santoyo F."/>
            <person name="Master E."/>
            <person name="Coutinho P.M."/>
            <person name="Henrissat B."/>
            <person name="Lombard V."/>
            <person name="Magnuson J.K."/>
            <person name="Kuees U."/>
            <person name="Hori C."/>
            <person name="Igarashi K."/>
            <person name="Samejima M."/>
            <person name="Held B.W."/>
            <person name="Barry K.W."/>
            <person name="LaButti K.M."/>
            <person name="Lapidus A."/>
            <person name="Lindquist E.A."/>
            <person name="Lucas S.M."/>
            <person name="Riley R."/>
            <person name="Salamov A.A."/>
            <person name="Hoffmeister D."/>
            <person name="Schwenk D."/>
            <person name="Hadar Y."/>
            <person name="Yarden O."/>
            <person name="de Vries R.P."/>
            <person name="Wiebenga A."/>
            <person name="Stenlid J."/>
            <person name="Eastwood D."/>
            <person name="Grigoriev I.V."/>
            <person name="Berka R.M."/>
            <person name="Blanchette R.A."/>
            <person name="Kersten P."/>
            <person name="Martinez A.T."/>
            <person name="Vicuna R."/>
            <person name="Cullen D."/>
        </authorList>
    </citation>
    <scope>NUCLEOTIDE SEQUENCE [LARGE SCALE GENOMIC DNA]</scope>
    <source>
        <strain evidence="18 19">B</strain>
    </source>
</reference>
<feature type="region of interest" description="Disordered" evidence="15">
    <location>
        <begin position="331"/>
        <end position="360"/>
    </location>
</feature>
<dbReference type="GO" id="GO:0016020">
    <property type="term" value="C:membrane"/>
    <property type="evidence" value="ECO:0007669"/>
    <property type="project" value="UniProtKB-SubCell"/>
</dbReference>
<dbReference type="InterPro" id="IPR050364">
    <property type="entry name" value="Cytochrome_P450_fung"/>
</dbReference>
<evidence type="ECO:0000313" key="19">
    <source>
        <dbReference type="Proteomes" id="UP000016930"/>
    </source>
</evidence>
<evidence type="ECO:0000256" key="14">
    <source>
        <dbReference type="PIRSR" id="PIRSR602401-1"/>
    </source>
</evidence>
<dbReference type="SUPFAM" id="SSF48264">
    <property type="entry name" value="Cytochrome P450"/>
    <property type="match status" value="1"/>
</dbReference>
<feature type="compositionally biased region" description="Acidic residues" evidence="15">
    <location>
        <begin position="63"/>
        <end position="81"/>
    </location>
</feature>
<dbReference type="EMBL" id="KB445794">
    <property type="protein sequence ID" value="EMD39043.1"/>
    <property type="molecule type" value="Genomic_DNA"/>
</dbReference>
<dbReference type="InterPro" id="IPR017972">
    <property type="entry name" value="Cyt_P450_CS"/>
</dbReference>
<evidence type="ECO:0000256" key="12">
    <source>
        <dbReference type="ARBA" id="ARBA00023033"/>
    </source>
</evidence>
<evidence type="ECO:0000256" key="11">
    <source>
        <dbReference type="ARBA" id="ARBA00023004"/>
    </source>
</evidence>
<keyword evidence="9" id="KW-1133">Transmembrane helix</keyword>
<protein>
    <recommendedName>
        <fullName evidence="5">Protein BFR2</fullName>
    </recommendedName>
</protein>
<evidence type="ECO:0000256" key="5">
    <source>
        <dbReference type="ARBA" id="ARBA00013850"/>
    </source>
</evidence>
<evidence type="ECO:0000256" key="13">
    <source>
        <dbReference type="ARBA" id="ARBA00023136"/>
    </source>
</evidence>
<dbReference type="STRING" id="914234.M2QPR2"/>
<keyword evidence="10" id="KW-0560">Oxidoreductase</keyword>
<keyword evidence="8 14" id="KW-0479">Metal-binding</keyword>
<keyword evidence="6 14" id="KW-0349">Heme</keyword>
<feature type="compositionally biased region" description="Basic residues" evidence="15">
    <location>
        <begin position="331"/>
        <end position="340"/>
    </location>
</feature>
<evidence type="ECO:0000256" key="3">
    <source>
        <dbReference type="ARBA" id="ARBA00005179"/>
    </source>
</evidence>
<evidence type="ECO:0000313" key="18">
    <source>
        <dbReference type="EMBL" id="EMD39043.1"/>
    </source>
</evidence>
<evidence type="ECO:0000256" key="6">
    <source>
        <dbReference type="ARBA" id="ARBA00022617"/>
    </source>
</evidence>
<dbReference type="GO" id="GO:0005506">
    <property type="term" value="F:iron ion binding"/>
    <property type="evidence" value="ECO:0007669"/>
    <property type="project" value="InterPro"/>
</dbReference>
<dbReference type="Gene3D" id="1.10.630.10">
    <property type="entry name" value="Cytochrome P450"/>
    <property type="match status" value="1"/>
</dbReference>
<dbReference type="AlphaFoldDB" id="M2QPR2"/>
<dbReference type="PANTHER" id="PTHR46300">
    <property type="entry name" value="P450, PUTATIVE (EUROFUNG)-RELATED-RELATED"/>
    <property type="match status" value="1"/>
</dbReference>
<keyword evidence="11 14" id="KW-0408">Iron</keyword>
<comment type="subcellular location">
    <subcellularLocation>
        <location evidence="2">Membrane</location>
        <topology evidence="2">Single-pass membrane protein</topology>
    </subcellularLocation>
</comment>
<keyword evidence="19" id="KW-1185">Reference proteome</keyword>
<feature type="binding site" description="axial binding residue" evidence="14">
    <location>
        <position position="916"/>
    </location>
    <ligand>
        <name>heme</name>
        <dbReference type="ChEBI" id="CHEBI:30413"/>
    </ligand>
    <ligandPart>
        <name>Fe</name>
        <dbReference type="ChEBI" id="CHEBI:18248"/>
    </ligandPart>
</feature>
<evidence type="ECO:0000256" key="8">
    <source>
        <dbReference type="ARBA" id="ARBA00022723"/>
    </source>
</evidence>
<dbReference type="InterPro" id="IPR036396">
    <property type="entry name" value="Cyt_P450_sf"/>
</dbReference>
<dbReference type="GO" id="GO:0004497">
    <property type="term" value="F:monooxygenase activity"/>
    <property type="evidence" value="ECO:0007669"/>
    <property type="project" value="UniProtKB-KW"/>
</dbReference>
<dbReference type="PROSITE" id="PS00086">
    <property type="entry name" value="CYTOCHROME_P450"/>
    <property type="match status" value="1"/>
</dbReference>
<comment type="cofactor">
    <cofactor evidence="1 14">
        <name>heme</name>
        <dbReference type="ChEBI" id="CHEBI:30413"/>
    </cofactor>
</comment>
<keyword evidence="13" id="KW-0472">Membrane</keyword>
<dbReference type="InterPro" id="IPR012617">
    <property type="entry name" value="AATF_C"/>
</dbReference>
<comment type="similarity">
    <text evidence="4">Belongs to the cytochrome P450 family.</text>
</comment>
<feature type="region of interest" description="Disordered" evidence="15">
    <location>
        <begin position="1"/>
        <end position="26"/>
    </location>
</feature>
<dbReference type="Pfam" id="PF08164">
    <property type="entry name" value="TRAUB"/>
    <property type="match status" value="1"/>
</dbReference>
<feature type="region of interest" description="Disordered" evidence="15">
    <location>
        <begin position="233"/>
        <end position="258"/>
    </location>
</feature>
<name>M2QPR2_CERS8</name>
<dbReference type="CDD" id="cd11065">
    <property type="entry name" value="CYP64-like"/>
    <property type="match status" value="1"/>
</dbReference>
<dbReference type="Pfam" id="PF00067">
    <property type="entry name" value="p450"/>
    <property type="match status" value="2"/>
</dbReference>
<feature type="compositionally biased region" description="Basic and acidic residues" evidence="15">
    <location>
        <begin position="41"/>
        <end position="55"/>
    </location>
</feature>
<keyword evidence="7" id="KW-0812">Transmembrane</keyword>
<feature type="compositionally biased region" description="Low complexity" evidence="15">
    <location>
        <begin position="341"/>
        <end position="354"/>
    </location>
</feature>
<dbReference type="GO" id="GO:0016705">
    <property type="term" value="F:oxidoreductase activity, acting on paired donors, with incorporation or reduction of molecular oxygen"/>
    <property type="evidence" value="ECO:0007669"/>
    <property type="project" value="InterPro"/>
</dbReference>
<keyword evidence="12" id="KW-0503">Monooxygenase</keyword>
<organism evidence="18 19">
    <name type="scientific">Ceriporiopsis subvermispora (strain B)</name>
    <name type="common">White-rot fungus</name>
    <name type="synonym">Gelatoporia subvermispora</name>
    <dbReference type="NCBI Taxonomy" id="914234"/>
    <lineage>
        <taxon>Eukaryota</taxon>
        <taxon>Fungi</taxon>
        <taxon>Dikarya</taxon>
        <taxon>Basidiomycota</taxon>
        <taxon>Agaricomycotina</taxon>
        <taxon>Agaricomycetes</taxon>
        <taxon>Polyporales</taxon>
        <taxon>Gelatoporiaceae</taxon>
        <taxon>Gelatoporia</taxon>
    </lineage>
</organism>
<evidence type="ECO:0000256" key="2">
    <source>
        <dbReference type="ARBA" id="ARBA00004167"/>
    </source>
</evidence>
<dbReference type="InterPro" id="IPR001128">
    <property type="entry name" value="Cyt_P450"/>
</dbReference>
<evidence type="ECO:0000256" key="10">
    <source>
        <dbReference type="ARBA" id="ARBA00023002"/>
    </source>
</evidence>
<comment type="pathway">
    <text evidence="3">Secondary metabolite biosynthesis.</text>
</comment>
<feature type="domain" description="AATF leucine zipper-containing" evidence="17">
    <location>
        <begin position="152"/>
        <end position="287"/>
    </location>
</feature>
<evidence type="ECO:0000256" key="4">
    <source>
        <dbReference type="ARBA" id="ARBA00010617"/>
    </source>
</evidence>
<dbReference type="Proteomes" id="UP000016930">
    <property type="component" value="Unassembled WGS sequence"/>
</dbReference>
<dbReference type="GO" id="GO:0020037">
    <property type="term" value="F:heme binding"/>
    <property type="evidence" value="ECO:0007669"/>
    <property type="project" value="InterPro"/>
</dbReference>
<sequence length="994" mass="111182">MTAHLDPEDVQAGVFPTDASAADAASGREHYVDVAASTIRKLNESVIDPKYEGIRTSRKALYEDSDEEEPGLEEDEHEDESAPSNSEPESHSELEDDEEARSSGDESQEDSPERRRPSSSHEQSASASALSAHETLKDDDLASTLRKTREEDRQKGKAVSRQIALWDQLLDARIQLQKAATAANRLPAPAYIEAYVSHPSAQDSLQAMLREATALSEELFAFQENLLELNESISAPPRKKRRTDHDSASPSPSEFPDSLREFSESASLLEAAYHAHLVPTLAKWSAKVQAVAPNVLLGAKSAFNRDKAAAGVVSMVDDMLRTDGAKLIARTRTRRGKHGRLAPLSSDALSAPASVSNPDDEDAELFDDTDFYQQLLRDLIKARGGDGAGEHDWMAAQRERKARRKAQVDTKASKGRKIRYEVHPKLQNFMVPVPVSRGDWHEEQIDGLFSSLLVWSSMKSKCAYALGQSARSVENGAFAVGSATSDPFSGPLWKGNKSAIASDHDRTHDLVFFDCMFTESSSGTLPLPPGPKPLPFIGNALDIPALYAWRTYAKWAETYGPVINLRIFGQPFIVLNSAAAVTDLLEKRSSNYSDRMLTEMIYQMGWDWNTALLRYGRYWQRHRRMLHQYLHQTAVQTYDPQQCGMARKLLRRLYAEPEDFAHHIRYIIGANALKIAYGIEAAEKDDDRIAIVERALKGATEGFITGSFWVDILPILKYFPAWLPGAGWKRKAMQWKVDAIATKELPWRDINASESRNTSFTPIAIRLLDRISHLHGEAYREEEEIAKNVAGLIYAVGAETKRAQDQLMSVVGPDRLPEFSDKDSLPYIEAICKECLRWQPALPRGIPHRRLADDKYDNFLIPAGSVVIQNTWAILHDQMKYTDPEEFSPERFLKDGQLHPAIEDPIAAFGSGRRICPGRYLSNRTLFINVAYILHTFDICPLIGPDGYPVLVEPEMTSGTQSYTSSHPRPFKCAIKLRPDISKKLHVDPDHQEI</sequence>
<proteinExistence type="inferred from homology"/>
<gene>
    <name evidence="18" type="ORF">CERSUDRAFT_72278</name>
</gene>
<dbReference type="PANTHER" id="PTHR46300:SF7">
    <property type="entry name" value="P450, PUTATIVE (EUROFUNG)-RELATED"/>
    <property type="match status" value="1"/>
</dbReference>
<evidence type="ECO:0000256" key="9">
    <source>
        <dbReference type="ARBA" id="ARBA00022989"/>
    </source>
</evidence>
<evidence type="ECO:0000259" key="16">
    <source>
        <dbReference type="Pfam" id="PF08164"/>
    </source>
</evidence>
<dbReference type="PRINTS" id="PR00463">
    <property type="entry name" value="EP450I"/>
</dbReference>